<dbReference type="Gene3D" id="3.20.20.150">
    <property type="entry name" value="Divalent-metal-dependent TIM barrel enzymes"/>
    <property type="match status" value="1"/>
</dbReference>
<evidence type="ECO:0000313" key="2">
    <source>
        <dbReference type="EMBL" id="GAJ27906.1"/>
    </source>
</evidence>
<dbReference type="AlphaFoldDB" id="A0A023D263"/>
<dbReference type="InterPro" id="IPR036237">
    <property type="entry name" value="Xyl_isomerase-like_sf"/>
</dbReference>
<dbReference type="Proteomes" id="UP000019760">
    <property type="component" value="Unassembled WGS sequence"/>
</dbReference>
<organism evidence="2 3">
    <name type="scientific">Acidomonas methanolica NBRC 104435</name>
    <dbReference type="NCBI Taxonomy" id="1231351"/>
    <lineage>
        <taxon>Bacteria</taxon>
        <taxon>Pseudomonadati</taxon>
        <taxon>Pseudomonadota</taxon>
        <taxon>Alphaproteobacteria</taxon>
        <taxon>Acetobacterales</taxon>
        <taxon>Acetobacteraceae</taxon>
        <taxon>Acidomonas</taxon>
    </lineage>
</organism>
<keyword evidence="3" id="KW-1185">Reference proteome</keyword>
<gene>
    <name evidence="2" type="ORF">Amme_011_006</name>
</gene>
<dbReference type="RefSeq" id="WP_042055898.1">
    <property type="nucleotide sequence ID" value="NZ_BAND01000011.1"/>
</dbReference>
<dbReference type="OrthoDB" id="9804047at2"/>
<evidence type="ECO:0000313" key="3">
    <source>
        <dbReference type="Proteomes" id="UP000019760"/>
    </source>
</evidence>
<comment type="caution">
    <text evidence="2">The sequence shown here is derived from an EMBL/GenBank/DDBJ whole genome shotgun (WGS) entry which is preliminary data.</text>
</comment>
<reference evidence="3" key="1">
    <citation type="journal article" date="2014" name="FEMS Microbiol. Lett.">
        <title>Draft Genomic DNA Sequence of the Facultatively Methylotrophic Bacterium Acidomonas methanolica type strain MB58.</title>
        <authorList>
            <person name="Higashiura N."/>
            <person name="Hadano H."/>
            <person name="Hirakawa H."/>
            <person name="Matsutani M."/>
            <person name="Takabe S."/>
            <person name="Matsushita K."/>
            <person name="Azuma Y."/>
        </authorList>
    </citation>
    <scope>NUCLEOTIDE SEQUENCE [LARGE SCALE GENOMIC DNA]</scope>
    <source>
        <strain evidence="3">MB58</strain>
    </source>
</reference>
<reference evidence="2 3" key="2">
    <citation type="journal article" date="2014" name="FEMS Microbiol. Lett.">
        <title>Draft genomic DNA sequence of the facultatively methylotrophic bacterium Acidomonas methanolica type strain MB58.</title>
        <authorList>
            <person name="Higashiura N."/>
            <person name="Hadano H."/>
            <person name="Hirakawa H."/>
            <person name="Matsutani M."/>
            <person name="Takabe S."/>
            <person name="Matsushita K."/>
            <person name="Azuma Y."/>
        </authorList>
    </citation>
    <scope>NUCLEOTIDE SEQUENCE [LARGE SCALE GENOMIC DNA]</scope>
    <source>
        <strain evidence="2 3">MB58</strain>
    </source>
</reference>
<proteinExistence type="predicted"/>
<protein>
    <recommendedName>
        <fullName evidence="1">Xylose isomerase-like TIM barrel domain-containing protein</fullName>
    </recommendedName>
</protein>
<dbReference type="PANTHER" id="PTHR12110">
    <property type="entry name" value="HYDROXYPYRUVATE ISOMERASE"/>
    <property type="match status" value="1"/>
</dbReference>
<feature type="domain" description="Xylose isomerase-like TIM barrel" evidence="1">
    <location>
        <begin position="29"/>
        <end position="287"/>
    </location>
</feature>
<dbReference type="InterPro" id="IPR013022">
    <property type="entry name" value="Xyl_isomerase-like_TIM-brl"/>
</dbReference>
<evidence type="ECO:0000259" key="1">
    <source>
        <dbReference type="Pfam" id="PF01261"/>
    </source>
</evidence>
<name>A0A023D263_ACIMT</name>
<dbReference type="PANTHER" id="PTHR12110:SF41">
    <property type="entry name" value="INOSOSE DEHYDRATASE"/>
    <property type="match status" value="1"/>
</dbReference>
<dbReference type="InterPro" id="IPR050312">
    <property type="entry name" value="IolE/XylAMocC-like"/>
</dbReference>
<sequence length="290" mass="32531">MTIHIGTAPDAWGVWYADDPRQTPWERYLDEVAQAGYGWTELGPWGYLPTDRARLAEALASRDLGLCGAAVVHPLAAPDALETLRARLKPLCETLVATGTPWLLLMDDSDVYPTRQARVASPDTWRQMMGVITEAGRVLAEDHGLRLLFHPHVGTAVETEEEILRLLADTPAEFVQLCYDFGHHAYTGADALAFMRAHADRIPYYHFKNMDGVLHARAMAEETPFMEVFQNGVMCELDKGVMDFAEVVAFLRARNFDGFAVVEQDMYPCPPEKPLPIARHNRDVLRRLGL</sequence>
<accession>A0A023D263</accession>
<dbReference type="SUPFAM" id="SSF51658">
    <property type="entry name" value="Xylose isomerase-like"/>
    <property type="match status" value="1"/>
</dbReference>
<dbReference type="Pfam" id="PF01261">
    <property type="entry name" value="AP_endonuc_2"/>
    <property type="match status" value="1"/>
</dbReference>
<dbReference type="EMBL" id="BAND01000011">
    <property type="protein sequence ID" value="GAJ27906.1"/>
    <property type="molecule type" value="Genomic_DNA"/>
</dbReference>